<feature type="compositionally biased region" description="Polar residues" evidence="6">
    <location>
        <begin position="183"/>
        <end position="197"/>
    </location>
</feature>
<dbReference type="InterPro" id="IPR046668">
    <property type="entry name" value="DUF6538"/>
</dbReference>
<dbReference type="InterPro" id="IPR011010">
    <property type="entry name" value="DNA_brk_join_enz"/>
</dbReference>
<dbReference type="GO" id="GO:0015074">
    <property type="term" value="P:DNA integration"/>
    <property type="evidence" value="ECO:0007669"/>
    <property type="project" value="UniProtKB-KW"/>
</dbReference>
<name>A0A5B8CAN1_SPHSA</name>
<dbReference type="Gene3D" id="1.10.443.10">
    <property type="entry name" value="Intergrase catalytic core"/>
    <property type="match status" value="1"/>
</dbReference>
<evidence type="ECO:0000256" key="5">
    <source>
        <dbReference type="PROSITE-ProRule" id="PRU01248"/>
    </source>
</evidence>
<evidence type="ECO:0000256" key="4">
    <source>
        <dbReference type="ARBA" id="ARBA00023172"/>
    </source>
</evidence>
<dbReference type="Pfam" id="PF20172">
    <property type="entry name" value="DUF6538"/>
    <property type="match status" value="1"/>
</dbReference>
<dbReference type="PANTHER" id="PTHR30349:SF41">
    <property type="entry name" value="INTEGRASE_RECOMBINASE PROTEIN MJ0367-RELATED"/>
    <property type="match status" value="1"/>
</dbReference>
<dbReference type="RefSeq" id="WP_140041671.1">
    <property type="nucleotide sequence ID" value="NZ_CP041016.1"/>
</dbReference>
<dbReference type="SUPFAM" id="SSF56349">
    <property type="entry name" value="DNA breaking-rejoining enzymes"/>
    <property type="match status" value="1"/>
</dbReference>
<dbReference type="EMBL" id="CP041016">
    <property type="protein sequence ID" value="QDC36478.1"/>
    <property type="molecule type" value="Genomic_DNA"/>
</dbReference>
<dbReference type="Proteomes" id="UP000311469">
    <property type="component" value="Chromosome cSF1"/>
</dbReference>
<evidence type="ECO:0000256" key="3">
    <source>
        <dbReference type="ARBA" id="ARBA00023125"/>
    </source>
</evidence>
<proteinExistence type="inferred from homology"/>
<keyword evidence="2" id="KW-0229">DNA integration</keyword>
<sequence length="439" mass="49574">MCQYLTPPRKGVYYFRRPIPERLRPIIGQREWFYSLKVKDREEAKQLIPFETIRTNRLIAAAEKALADAQPIDPTAKARQRVAAEKAALQAQWEDENIAYWDNENAARDALQAEHEEKDRQLVERLPEVAGLVDRAVGHERERADRYKQQWLDVQAALRAKRRSESAGDSQDAETASPLHALPNSSFASQRTPQGNSTTVTVTGLFKAYAATGNLTPAIVTEWTKKVDRFVEFLGHDDAARVTTENIREWRNHVRDEALPGDKRRSAQTVNSGYLSPLRSAFRHGVEEGMVAHDPTKTVARVTQPKAPKIREKDFTKEEQRIILAAASAVDTSGSGGRQALVRRWVPWICAYTGARVNEITQLRADDVQQIDGYWVIKITPEAGRVKTKEFRYVPVHEHLLAQGFLALVKKQGEGRFSMIPRRATRTANAGNIKRPVSA</sequence>
<comment type="similarity">
    <text evidence="1">Belongs to the 'phage' integrase family.</text>
</comment>
<dbReference type="InterPro" id="IPR010998">
    <property type="entry name" value="Integrase_recombinase_N"/>
</dbReference>
<reference evidence="8 9" key="1">
    <citation type="submission" date="2019-06" db="EMBL/GenBank/DDBJ databases">
        <title>Genome organization and adaptive potential of archetypical organophosphate degarding Sphingobium fuliginis ATCC 27551.</title>
        <authorList>
            <person name="Sarwar A."/>
            <person name="Parthasarathy S."/>
            <person name="Singh C."/>
            <person name="Siddavattam D."/>
        </authorList>
    </citation>
    <scope>NUCLEOTIDE SEQUENCE [LARGE SCALE GENOMIC DNA]</scope>
    <source>
        <strain evidence="8 9">ATCC 27551</strain>
    </source>
</reference>
<accession>A0A5B8CAN1</accession>
<keyword evidence="3 5" id="KW-0238">DNA-binding</keyword>
<dbReference type="PROSITE" id="PS51900">
    <property type="entry name" value="CB"/>
    <property type="match status" value="1"/>
</dbReference>
<gene>
    <name evidence="8" type="ORF">FIL70_03675</name>
</gene>
<dbReference type="InterPro" id="IPR044068">
    <property type="entry name" value="CB"/>
</dbReference>
<feature type="domain" description="Core-binding (CB)" evidence="7">
    <location>
        <begin position="200"/>
        <end position="286"/>
    </location>
</feature>
<feature type="region of interest" description="Disordered" evidence="6">
    <location>
        <begin position="162"/>
        <end position="197"/>
    </location>
</feature>
<dbReference type="GO" id="GO:0006310">
    <property type="term" value="P:DNA recombination"/>
    <property type="evidence" value="ECO:0007669"/>
    <property type="project" value="UniProtKB-KW"/>
</dbReference>
<evidence type="ECO:0000256" key="6">
    <source>
        <dbReference type="SAM" id="MobiDB-lite"/>
    </source>
</evidence>
<evidence type="ECO:0000259" key="7">
    <source>
        <dbReference type="PROSITE" id="PS51900"/>
    </source>
</evidence>
<keyword evidence="4" id="KW-0233">DNA recombination</keyword>
<dbReference type="GO" id="GO:0003677">
    <property type="term" value="F:DNA binding"/>
    <property type="evidence" value="ECO:0007669"/>
    <property type="project" value="UniProtKB-UniRule"/>
</dbReference>
<protein>
    <recommendedName>
        <fullName evidence="7">Core-binding (CB) domain-containing protein</fullName>
    </recommendedName>
</protein>
<dbReference type="KEGG" id="sufl:FIL70_03675"/>
<evidence type="ECO:0000256" key="1">
    <source>
        <dbReference type="ARBA" id="ARBA00008857"/>
    </source>
</evidence>
<dbReference type="InterPro" id="IPR050090">
    <property type="entry name" value="Tyrosine_recombinase_XerCD"/>
</dbReference>
<evidence type="ECO:0000313" key="9">
    <source>
        <dbReference type="Proteomes" id="UP000311469"/>
    </source>
</evidence>
<evidence type="ECO:0000313" key="8">
    <source>
        <dbReference type="EMBL" id="QDC36478.1"/>
    </source>
</evidence>
<dbReference type="PANTHER" id="PTHR30349">
    <property type="entry name" value="PHAGE INTEGRASE-RELATED"/>
    <property type="match status" value="1"/>
</dbReference>
<organism evidence="8 9">
    <name type="scientific">Sphingobium fuliginis ATCC 27551</name>
    <dbReference type="NCBI Taxonomy" id="1208342"/>
    <lineage>
        <taxon>Bacteria</taxon>
        <taxon>Pseudomonadati</taxon>
        <taxon>Pseudomonadota</taxon>
        <taxon>Alphaproteobacteria</taxon>
        <taxon>Sphingomonadales</taxon>
        <taxon>Sphingomonadaceae</taxon>
        <taxon>Sphingobium</taxon>
    </lineage>
</organism>
<dbReference type="Gene3D" id="1.10.150.130">
    <property type="match status" value="1"/>
</dbReference>
<dbReference type="AlphaFoldDB" id="A0A5B8CAN1"/>
<dbReference type="InterPro" id="IPR013762">
    <property type="entry name" value="Integrase-like_cat_sf"/>
</dbReference>
<evidence type="ECO:0000256" key="2">
    <source>
        <dbReference type="ARBA" id="ARBA00022908"/>
    </source>
</evidence>